<protein>
    <submittedName>
        <fullName evidence="3">FAD-dependent oxidoreductase</fullName>
    </submittedName>
</protein>
<dbReference type="Proteomes" id="UP000050471">
    <property type="component" value="Unassembled WGS sequence"/>
</dbReference>
<evidence type="ECO:0000313" key="4">
    <source>
        <dbReference type="Proteomes" id="UP000050471"/>
    </source>
</evidence>
<gene>
    <name evidence="3" type="ORF">AKJ29_12975</name>
</gene>
<feature type="domain" description="FAD dependent oxidoreductase" evidence="2">
    <location>
        <begin position="59"/>
        <end position="421"/>
    </location>
</feature>
<keyword evidence="1" id="KW-0560">Oxidoreductase</keyword>
<dbReference type="EMBL" id="LKBA01000006">
    <property type="protein sequence ID" value="KPN63824.1"/>
    <property type="molecule type" value="Genomic_DNA"/>
</dbReference>
<name>A0A0P7I3P9_9RHOB</name>
<dbReference type="PANTHER" id="PTHR13847">
    <property type="entry name" value="SARCOSINE DEHYDROGENASE-RELATED"/>
    <property type="match status" value="1"/>
</dbReference>
<evidence type="ECO:0000313" key="3">
    <source>
        <dbReference type="EMBL" id="KPN63824.1"/>
    </source>
</evidence>
<dbReference type="GO" id="GO:0016491">
    <property type="term" value="F:oxidoreductase activity"/>
    <property type="evidence" value="ECO:0007669"/>
    <property type="project" value="UniProtKB-KW"/>
</dbReference>
<comment type="caution">
    <text evidence="3">The sequence shown here is derived from an EMBL/GenBank/DDBJ whole genome shotgun (WGS) entry which is preliminary data.</text>
</comment>
<dbReference type="Gene3D" id="3.30.9.10">
    <property type="entry name" value="D-Amino Acid Oxidase, subunit A, domain 2"/>
    <property type="match status" value="1"/>
</dbReference>
<dbReference type="RefSeq" id="WP_055190542.1">
    <property type="nucleotide sequence ID" value="NZ_FPBS01000053.1"/>
</dbReference>
<dbReference type="GO" id="GO:0005737">
    <property type="term" value="C:cytoplasm"/>
    <property type="evidence" value="ECO:0007669"/>
    <property type="project" value="TreeGrafter"/>
</dbReference>
<dbReference type="PANTHER" id="PTHR13847:SF281">
    <property type="entry name" value="FAD DEPENDENT OXIDOREDUCTASE DOMAIN-CONTAINING PROTEIN"/>
    <property type="match status" value="1"/>
</dbReference>
<evidence type="ECO:0000256" key="1">
    <source>
        <dbReference type="ARBA" id="ARBA00023002"/>
    </source>
</evidence>
<accession>A0A0P7I3P9</accession>
<dbReference type="OrthoDB" id="9806601at2"/>
<keyword evidence="4" id="KW-1185">Reference proteome</keyword>
<dbReference type="AlphaFoldDB" id="A0A0P7I3P9"/>
<reference evidence="3 4" key="1">
    <citation type="submission" date="2015-09" db="EMBL/GenBank/DDBJ databases">
        <title>Draft genome sequence of Aliiroseovarius crassostreae CV919-312TSm, the causative agent of Roseovarius Oyster Disease (formerly Juvenile Oyster Disease).</title>
        <authorList>
            <person name="Kessner L."/>
            <person name="Spinard E."/>
            <person name="Nelson D."/>
        </authorList>
    </citation>
    <scope>NUCLEOTIDE SEQUENCE [LARGE SCALE GENOMIC DNA]</scope>
    <source>
        <strain evidence="3 4">CV919-312</strain>
    </source>
</reference>
<dbReference type="Pfam" id="PF01266">
    <property type="entry name" value="DAO"/>
    <property type="match status" value="1"/>
</dbReference>
<dbReference type="InterPro" id="IPR006076">
    <property type="entry name" value="FAD-dep_OxRdtase"/>
</dbReference>
<proteinExistence type="predicted"/>
<sequence length="468" mass="52078">MVDHTLPRHWPKSSYDPKYDPIIDAGPGHNRDHAPTYWIGTAGEPPADDGPVSSDMDVDVAVVGSGYTGLSTAIHLAKEYGIQAVVLEANTVSWGCSTRNGGQAQISSGRLKRSQWIQRWGVDVAKGMHREVAEAFELFDDLIAQDDIDCDPQTGGHYYIAHREKVLPKLAKEAALLNETFGYGARMISREELHEKHVKDQEAAGAMWEPDGTCIHAGKLAFGYAKMARRLGVKIHTGSPVMGWETKGNVHHLRTPGGIVRAKSVALATAGYTPPGLNRKTKHRLMPILSNSMVTRPLTESELKECGIQTKSPLTDTRTLRHYYRLLPDNRMQIGSRSAVTGRDAENERHLTLLKAGLARKFPALEDINLDYSWWGWVDVSHDMMPRIFQPNPDEKIFYAMGYGGNGVMYSAQAGRRMAQLVAGDKSDKAFDLPIFTSPLPSHGLLTPFRRLGQRFAYVWYYLNDEVL</sequence>
<organism evidence="3 4">
    <name type="scientific">Aliiroseovarius crassostreae</name>
    <dbReference type="NCBI Taxonomy" id="154981"/>
    <lineage>
        <taxon>Bacteria</taxon>
        <taxon>Pseudomonadati</taxon>
        <taxon>Pseudomonadota</taxon>
        <taxon>Alphaproteobacteria</taxon>
        <taxon>Rhodobacterales</taxon>
        <taxon>Paracoccaceae</taxon>
        <taxon>Aliiroseovarius</taxon>
    </lineage>
</organism>
<evidence type="ECO:0000259" key="2">
    <source>
        <dbReference type="Pfam" id="PF01266"/>
    </source>
</evidence>
<dbReference type="STRING" id="154981.AKJ29_12975"/>
<dbReference type="SUPFAM" id="SSF51905">
    <property type="entry name" value="FAD/NAD(P)-binding domain"/>
    <property type="match status" value="1"/>
</dbReference>
<dbReference type="InterPro" id="IPR036188">
    <property type="entry name" value="FAD/NAD-bd_sf"/>
</dbReference>
<dbReference type="Gene3D" id="3.50.50.60">
    <property type="entry name" value="FAD/NAD(P)-binding domain"/>
    <property type="match status" value="1"/>
</dbReference>